<dbReference type="EMBL" id="LWDF02000156">
    <property type="protein sequence ID" value="KAE8255555.1"/>
    <property type="molecule type" value="Genomic_DNA"/>
</dbReference>
<proteinExistence type="predicted"/>
<reference evidence="2" key="2">
    <citation type="journal article" date="2019" name="IMA Fungus">
        <title>Genome sequencing and comparison of five Tilletia species to identify candidate genes for the detection of regulated species infecting wheat.</title>
        <authorList>
            <person name="Nguyen H.D.T."/>
            <person name="Sultana T."/>
            <person name="Kesanakurti P."/>
            <person name="Hambleton S."/>
        </authorList>
    </citation>
    <scope>NUCLEOTIDE SEQUENCE</scope>
    <source>
        <strain evidence="2">DAOMC 236416</strain>
    </source>
</reference>
<comment type="caution">
    <text evidence="2">The sequence shown here is derived from an EMBL/GenBank/DDBJ whole genome shotgun (WGS) entry which is preliminary data.</text>
</comment>
<name>A0A8T8T485_9BASI</name>
<feature type="region of interest" description="Disordered" evidence="1">
    <location>
        <begin position="82"/>
        <end position="132"/>
    </location>
</feature>
<feature type="compositionally biased region" description="Low complexity" evidence="1">
    <location>
        <begin position="109"/>
        <end position="123"/>
    </location>
</feature>
<evidence type="ECO:0000256" key="1">
    <source>
        <dbReference type="SAM" id="MobiDB-lite"/>
    </source>
</evidence>
<dbReference type="AlphaFoldDB" id="A0A8T8T485"/>
<protein>
    <submittedName>
        <fullName evidence="2">Uncharacterized protein</fullName>
    </submittedName>
</protein>
<sequence length="219" mass="23796">METITLTMPQLTHLLQLAARIGAQQAQVNPRPPSSDGKFEAILAALGGELPTVESPPVQNNTQMRGILEKLTQAFSMLQHEATPDSVHNSPHRSTDRQPTTDHNKGRHPQSQPFHHSPSHRQPPSSPFGAQFHQPAAIPQAPLPNLQHNAFPFLPDFALPVAPNPPSTPPPRQRFDFNSPSGNANPAFSNPAGHCMYEGVPNVDPLSWNGFMAHPGTQS</sequence>
<gene>
    <name evidence="2" type="ORF">A4X13_0g2990</name>
</gene>
<accession>A0A8T8T485</accession>
<feature type="region of interest" description="Disordered" evidence="1">
    <location>
        <begin position="161"/>
        <end position="187"/>
    </location>
</feature>
<feature type="compositionally biased region" description="Pro residues" evidence="1">
    <location>
        <begin position="162"/>
        <end position="172"/>
    </location>
</feature>
<feature type="compositionally biased region" description="Basic and acidic residues" evidence="1">
    <location>
        <begin position="93"/>
        <end position="104"/>
    </location>
</feature>
<feature type="compositionally biased region" description="Polar residues" evidence="1">
    <location>
        <begin position="176"/>
        <end position="187"/>
    </location>
</feature>
<reference evidence="2" key="1">
    <citation type="submission" date="2016-04" db="EMBL/GenBank/DDBJ databases">
        <authorList>
            <person name="Nguyen H.D."/>
            <person name="Samba Siva P."/>
            <person name="Cullis J."/>
            <person name="Levesque C.A."/>
            <person name="Hambleton S."/>
        </authorList>
    </citation>
    <scope>NUCLEOTIDE SEQUENCE</scope>
    <source>
        <strain evidence="2">DAOMC 236416</strain>
    </source>
</reference>
<keyword evidence="3" id="KW-1185">Reference proteome</keyword>
<organism evidence="2 3">
    <name type="scientific">Tilletia indica</name>
    <dbReference type="NCBI Taxonomy" id="43049"/>
    <lineage>
        <taxon>Eukaryota</taxon>
        <taxon>Fungi</taxon>
        <taxon>Dikarya</taxon>
        <taxon>Basidiomycota</taxon>
        <taxon>Ustilaginomycotina</taxon>
        <taxon>Exobasidiomycetes</taxon>
        <taxon>Tilletiales</taxon>
        <taxon>Tilletiaceae</taxon>
        <taxon>Tilletia</taxon>
    </lineage>
</organism>
<dbReference type="Proteomes" id="UP000077521">
    <property type="component" value="Unassembled WGS sequence"/>
</dbReference>
<evidence type="ECO:0000313" key="3">
    <source>
        <dbReference type="Proteomes" id="UP000077521"/>
    </source>
</evidence>
<evidence type="ECO:0000313" key="2">
    <source>
        <dbReference type="EMBL" id="KAE8255555.1"/>
    </source>
</evidence>